<dbReference type="EMBL" id="JAOSHN010000004">
    <property type="protein sequence ID" value="MCU7379008.1"/>
    <property type="molecule type" value="Genomic_DNA"/>
</dbReference>
<dbReference type="RefSeq" id="WP_227754694.1">
    <property type="nucleotide sequence ID" value="NZ_JAOSHN010000004.1"/>
</dbReference>
<name>A0A9J6QNQ0_9FIRM</name>
<dbReference type="InterPro" id="IPR038555">
    <property type="entry name" value="Zincin_1_sf"/>
</dbReference>
<evidence type="ECO:0000313" key="1">
    <source>
        <dbReference type="EMBL" id="MCU7379008.1"/>
    </source>
</evidence>
<evidence type="ECO:0000313" key="2">
    <source>
        <dbReference type="Proteomes" id="UP001065549"/>
    </source>
</evidence>
<dbReference type="CDD" id="cd12953">
    <property type="entry name" value="MMP_TTHA0227"/>
    <property type="match status" value="1"/>
</dbReference>
<dbReference type="SUPFAM" id="SSF55486">
    <property type="entry name" value="Metalloproteases ('zincins'), catalytic domain"/>
    <property type="match status" value="1"/>
</dbReference>
<reference evidence="1" key="1">
    <citation type="submission" date="2022-09" db="EMBL/GenBank/DDBJ databases">
        <title>Culturomic study of gut microbiota in children with autism spectrum disorder.</title>
        <authorList>
            <person name="Efimov B.A."/>
            <person name="Chaplin A.V."/>
            <person name="Sokolova S.R."/>
            <person name="Pikina A.P."/>
            <person name="Korzhanova M."/>
            <person name="Belova V."/>
            <person name="Korostin D."/>
        </authorList>
    </citation>
    <scope>NUCLEOTIDE SEQUENCE</scope>
    <source>
        <strain evidence="1">ASD5510</strain>
    </source>
</reference>
<organism evidence="1 2">
    <name type="scientific">Hominibacterium faecale</name>
    <dbReference type="NCBI Taxonomy" id="2839743"/>
    <lineage>
        <taxon>Bacteria</taxon>
        <taxon>Bacillati</taxon>
        <taxon>Bacillota</taxon>
        <taxon>Clostridia</taxon>
        <taxon>Peptostreptococcales</taxon>
        <taxon>Anaerovoracaceae</taxon>
        <taxon>Hominibacterium</taxon>
    </lineage>
</organism>
<keyword evidence="2" id="KW-1185">Reference proteome</keyword>
<accession>A0A9J6QNQ0</accession>
<proteinExistence type="predicted"/>
<sequence length="124" mass="14130">MVTIDEAQVMLDEIAEELPSGIYKELNGGILLLPQAKMSPHAVCDDLYILGEYQSGGSMGRLIKVYYGSFAKLFGYLEGEAFKSKLRETLFHEFTHHLESLAGEKDLEIEDEKQLKRYRKERGL</sequence>
<gene>
    <name evidence="1" type="ORF">OBO34_11670</name>
</gene>
<dbReference type="Gene3D" id="3.30.2010.20">
    <property type="match status" value="1"/>
</dbReference>
<comment type="caution">
    <text evidence="1">The sequence shown here is derived from an EMBL/GenBank/DDBJ whole genome shotgun (WGS) entry which is preliminary data.</text>
</comment>
<protein>
    <submittedName>
        <fullName evidence="1">Metallopeptidase family protein</fullName>
    </submittedName>
</protein>
<dbReference type="Proteomes" id="UP001065549">
    <property type="component" value="Unassembled WGS sequence"/>
</dbReference>
<dbReference type="AlphaFoldDB" id="A0A9J6QNQ0"/>